<dbReference type="PANTHER" id="PTHR22684:SF0">
    <property type="entry name" value="RIBOSOME QUALITY CONTROL COMPLEX SUBUNIT TCF25"/>
    <property type="match status" value="1"/>
</dbReference>
<evidence type="ECO:0000313" key="1">
    <source>
        <dbReference type="EMBL" id="JAG97414.1"/>
    </source>
</evidence>
<dbReference type="GO" id="GO:1990112">
    <property type="term" value="C:RQC complex"/>
    <property type="evidence" value="ECO:0007669"/>
    <property type="project" value="TreeGrafter"/>
</dbReference>
<dbReference type="Pfam" id="PF04910">
    <property type="entry name" value="Tcf25"/>
    <property type="match status" value="1"/>
</dbReference>
<reference evidence="1" key="1">
    <citation type="submission" date="2015-03" db="EMBL/GenBank/DDBJ databases">
        <title>A transcriptome of Araucaria cunninghamii, an australian fine timber species.</title>
        <authorList>
            <person name="Jing Yi C.J.Y."/>
            <person name="Yin San L.Y.S."/>
            <person name="Abdul Karim S.S."/>
            <person name="Wan Azmi N.N."/>
            <person name="Hercus R.R."/>
            <person name="Croft L.L."/>
        </authorList>
    </citation>
    <scope>NUCLEOTIDE SEQUENCE</scope>
    <source>
        <strain evidence="1">MI0301</strain>
        <tissue evidence="1">Leaf</tissue>
    </source>
</reference>
<accession>A0A0D6R3M4</accession>
<protein>
    <recommendedName>
        <fullName evidence="2">Transcription factor 25</fullName>
    </recommendedName>
</protein>
<name>A0A0D6R3M4_ARACU</name>
<dbReference type="InterPro" id="IPR006994">
    <property type="entry name" value="TCF25/Rqc1"/>
</dbReference>
<evidence type="ECO:0008006" key="2">
    <source>
        <dbReference type="Google" id="ProtNLM"/>
    </source>
</evidence>
<dbReference type="AlphaFoldDB" id="A0A0D6R3M4"/>
<dbReference type="PANTHER" id="PTHR22684">
    <property type="entry name" value="NULP1-RELATED"/>
    <property type="match status" value="1"/>
</dbReference>
<dbReference type="EMBL" id="GCKF01033284">
    <property type="protein sequence ID" value="JAG97414.1"/>
    <property type="molecule type" value="Transcribed_RNA"/>
</dbReference>
<proteinExistence type="predicted"/>
<sequence>MPVSFVKTKNKKKKKKKIEGKIASVEIKTNDAFIDVQLKRLAVTEVGCTESLDACSETQATSANGGGWRNLQKCSRQILAVDPKFLRAEDELRRIFGSKVINACENSNNSGNSWRKQGPRRGARIYQVRKTNLVVPSDHWPRWDGGMSMEHIETKEGMHFFRYARSSSYLAAQKKFEVANDMHDLNGIALNLVQHPYHVESLLALAEAFKFAGDYQRSAEAIEKCLYALECAWHPLFNPMRGDCRLKYSCDANRPLFLTLLCHMQNLDRRGCHRAALEVCKMLLSLDSDDPVGALFCIDYFSLRSKQYEWLELFADQYVSDNSLWLLPNFSFSLAVARFYLECDTLREQSPVQTDTVPSIDVLKQALMLHPLVLRKIVDKAPLKDVAWTQILNHPHFAYAEAGSPSLEHLIQIYMEKNYIIWRLPELQKWLKDAALQVIQTVNEDKGESKNWACVRKEAFPSDKNEYSHLHIVNFADSVPPPEDM</sequence>
<organism evidence="1">
    <name type="scientific">Araucaria cunninghamii</name>
    <name type="common">Hoop pine</name>
    <name type="synonym">Moreton Bay pine</name>
    <dbReference type="NCBI Taxonomy" id="56994"/>
    <lineage>
        <taxon>Eukaryota</taxon>
        <taxon>Viridiplantae</taxon>
        <taxon>Streptophyta</taxon>
        <taxon>Embryophyta</taxon>
        <taxon>Tracheophyta</taxon>
        <taxon>Spermatophyta</taxon>
        <taxon>Pinopsida</taxon>
        <taxon>Pinidae</taxon>
        <taxon>Conifers II</taxon>
        <taxon>Araucariales</taxon>
        <taxon>Araucariaceae</taxon>
        <taxon>Araucaria</taxon>
    </lineage>
</organism>